<keyword evidence="3" id="KW-0547">Nucleotide-binding</keyword>
<evidence type="ECO:0000256" key="1">
    <source>
        <dbReference type="ARBA" id="ARBA00022527"/>
    </source>
</evidence>
<evidence type="ECO:0000313" key="3">
    <source>
        <dbReference type="EMBL" id="MFC1401982.1"/>
    </source>
</evidence>
<gene>
    <name evidence="3" type="ORF">ACEZDJ_11865</name>
</gene>
<comment type="caution">
    <text evidence="3">The sequence shown here is derived from an EMBL/GenBank/DDBJ whole genome shotgun (WGS) entry which is preliminary data.</text>
</comment>
<organism evidence="3 4">
    <name type="scientific">Streptacidiphilus cavernicola</name>
    <dbReference type="NCBI Taxonomy" id="3342716"/>
    <lineage>
        <taxon>Bacteria</taxon>
        <taxon>Bacillati</taxon>
        <taxon>Actinomycetota</taxon>
        <taxon>Actinomycetes</taxon>
        <taxon>Kitasatosporales</taxon>
        <taxon>Streptomycetaceae</taxon>
        <taxon>Streptacidiphilus</taxon>
    </lineage>
</organism>
<dbReference type="RefSeq" id="WP_198037611.1">
    <property type="nucleotide sequence ID" value="NZ_JBHEZZ010000005.1"/>
</dbReference>
<protein>
    <submittedName>
        <fullName evidence="3">ATP-binding protein</fullName>
    </submittedName>
</protein>
<keyword evidence="1" id="KW-0808">Transferase</keyword>
<dbReference type="EMBL" id="JBHEZZ010000005">
    <property type="protein sequence ID" value="MFC1401982.1"/>
    <property type="molecule type" value="Genomic_DNA"/>
</dbReference>
<dbReference type="Proteomes" id="UP001592528">
    <property type="component" value="Unassembled WGS sequence"/>
</dbReference>
<evidence type="ECO:0000313" key="4">
    <source>
        <dbReference type="Proteomes" id="UP001592528"/>
    </source>
</evidence>
<dbReference type="InterPro" id="IPR003594">
    <property type="entry name" value="HATPase_dom"/>
</dbReference>
<keyword evidence="4" id="KW-1185">Reference proteome</keyword>
<dbReference type="InterPro" id="IPR050267">
    <property type="entry name" value="Anti-sigma-factor_SerPK"/>
</dbReference>
<dbReference type="Gene3D" id="3.30.565.10">
    <property type="entry name" value="Histidine kinase-like ATPase, C-terminal domain"/>
    <property type="match status" value="1"/>
</dbReference>
<dbReference type="InterPro" id="IPR036890">
    <property type="entry name" value="HATPase_C_sf"/>
</dbReference>
<reference evidence="3 4" key="1">
    <citation type="submission" date="2024-09" db="EMBL/GenBank/DDBJ databases">
        <authorList>
            <person name="Lee S.D."/>
        </authorList>
    </citation>
    <scope>NUCLEOTIDE SEQUENCE [LARGE SCALE GENOMIC DNA]</scope>
    <source>
        <strain evidence="3 4">N1-5</strain>
    </source>
</reference>
<evidence type="ECO:0000259" key="2">
    <source>
        <dbReference type="Pfam" id="PF13581"/>
    </source>
</evidence>
<keyword evidence="1" id="KW-0723">Serine/threonine-protein kinase</keyword>
<dbReference type="CDD" id="cd16936">
    <property type="entry name" value="HATPase_RsbW-like"/>
    <property type="match status" value="1"/>
</dbReference>
<dbReference type="PANTHER" id="PTHR35526:SF3">
    <property type="entry name" value="ANTI-SIGMA-F FACTOR RSBW"/>
    <property type="match status" value="1"/>
</dbReference>
<proteinExistence type="predicted"/>
<sequence>MSSAADMSLPSRTRAASQARMALTAVAAGHELVDDGRLLMTEAVANAVEHTDGDDVRILIRHDERSGVLVCAVRDNGAALGADGGDNRDRAAAHDCERDDASAAALSESGRGLQLIEELSAQWGCEVDATGKWIWFALVPGAADPDA</sequence>
<dbReference type="SUPFAM" id="SSF55874">
    <property type="entry name" value="ATPase domain of HSP90 chaperone/DNA topoisomerase II/histidine kinase"/>
    <property type="match status" value="1"/>
</dbReference>
<dbReference type="Pfam" id="PF13581">
    <property type="entry name" value="HATPase_c_2"/>
    <property type="match status" value="1"/>
</dbReference>
<accession>A0ABV6UKJ1</accession>
<keyword evidence="3" id="KW-0067">ATP-binding</keyword>
<dbReference type="GO" id="GO:0005524">
    <property type="term" value="F:ATP binding"/>
    <property type="evidence" value="ECO:0007669"/>
    <property type="project" value="UniProtKB-KW"/>
</dbReference>
<feature type="domain" description="Histidine kinase/HSP90-like ATPase" evidence="2">
    <location>
        <begin position="10"/>
        <end position="136"/>
    </location>
</feature>
<name>A0ABV6UKJ1_9ACTN</name>
<keyword evidence="1" id="KW-0418">Kinase</keyword>
<dbReference type="PANTHER" id="PTHR35526">
    <property type="entry name" value="ANTI-SIGMA-F FACTOR RSBW-RELATED"/>
    <property type="match status" value="1"/>
</dbReference>